<sequence length="216" mass="22192">MALGEVITRLIAVRGAIQTAIALAATASDETADAVAKAETALGASAHEDALAGLGLWRRAHGDVGALLAKLVAADEALAGYLEVLSPGSGRRNADIARPTGETLARRADSAGRLRRIGRTLVEKAGDLGDAAKEVERSRQAAFKILDDRFGGAGTTATTTGNPTGPVIRAPDRPAASTDMVAMGVLAAAFFAAGAAQKTKVAIDKVTEWRRRNEPG</sequence>
<organism evidence="1 2">
    <name type="scientific">Actinorhabdospora filicis</name>
    <dbReference type="NCBI Taxonomy" id="1785913"/>
    <lineage>
        <taxon>Bacteria</taxon>
        <taxon>Bacillati</taxon>
        <taxon>Actinomycetota</taxon>
        <taxon>Actinomycetes</taxon>
        <taxon>Micromonosporales</taxon>
        <taxon>Micromonosporaceae</taxon>
        <taxon>Actinorhabdospora</taxon>
    </lineage>
</organism>
<dbReference type="Proteomes" id="UP001165079">
    <property type="component" value="Unassembled WGS sequence"/>
</dbReference>
<reference evidence="1" key="1">
    <citation type="submission" date="2023-03" db="EMBL/GenBank/DDBJ databases">
        <title>Actinorhabdospora filicis NBRC 111898.</title>
        <authorList>
            <person name="Ichikawa N."/>
            <person name="Sato H."/>
            <person name="Tonouchi N."/>
        </authorList>
    </citation>
    <scope>NUCLEOTIDE SEQUENCE</scope>
    <source>
        <strain evidence="1">NBRC 111898</strain>
    </source>
</reference>
<protein>
    <submittedName>
        <fullName evidence="1">Uncharacterized protein</fullName>
    </submittedName>
</protein>
<keyword evidence="2" id="KW-1185">Reference proteome</keyword>
<dbReference type="EMBL" id="BSTX01000001">
    <property type="protein sequence ID" value="GLZ77537.1"/>
    <property type="molecule type" value="Genomic_DNA"/>
</dbReference>
<gene>
    <name evidence="1" type="ORF">Afil01_23440</name>
</gene>
<accession>A0A9W6SKL0</accession>
<evidence type="ECO:0000313" key="2">
    <source>
        <dbReference type="Proteomes" id="UP001165079"/>
    </source>
</evidence>
<dbReference type="AlphaFoldDB" id="A0A9W6SKL0"/>
<dbReference type="RefSeq" id="WP_285662638.1">
    <property type="nucleotide sequence ID" value="NZ_BSTX01000001.1"/>
</dbReference>
<comment type="caution">
    <text evidence="1">The sequence shown here is derived from an EMBL/GenBank/DDBJ whole genome shotgun (WGS) entry which is preliminary data.</text>
</comment>
<proteinExistence type="predicted"/>
<evidence type="ECO:0000313" key="1">
    <source>
        <dbReference type="EMBL" id="GLZ77537.1"/>
    </source>
</evidence>
<name>A0A9W6SKL0_9ACTN</name>